<accession>A0A1L8RKI3</accession>
<dbReference type="AlphaFoldDB" id="A0A1L8RKI3"/>
<dbReference type="Gene3D" id="3.90.190.10">
    <property type="entry name" value="Protein tyrosine phosphatase superfamily"/>
    <property type="match status" value="1"/>
</dbReference>
<keyword evidence="4" id="KW-1185">Reference proteome</keyword>
<organism evidence="3 4">
    <name type="scientific">Enterococcus canis</name>
    <dbReference type="NCBI Taxonomy" id="214095"/>
    <lineage>
        <taxon>Bacteria</taxon>
        <taxon>Bacillati</taxon>
        <taxon>Bacillota</taxon>
        <taxon>Bacilli</taxon>
        <taxon>Lactobacillales</taxon>
        <taxon>Enterococcaceae</taxon>
        <taxon>Enterococcus</taxon>
    </lineage>
</organism>
<dbReference type="PROSITE" id="PS00383">
    <property type="entry name" value="TYR_PHOSPHATASE_1"/>
    <property type="match status" value="1"/>
</dbReference>
<evidence type="ECO:0000313" key="3">
    <source>
        <dbReference type="EMBL" id="OJG20202.1"/>
    </source>
</evidence>
<dbReference type="Pfam" id="PF13350">
    <property type="entry name" value="Y_phosphatase3"/>
    <property type="match status" value="1"/>
</dbReference>
<dbReference type="InterPro" id="IPR029021">
    <property type="entry name" value="Prot-tyrosine_phosphatase-like"/>
</dbReference>
<evidence type="ECO:0000256" key="1">
    <source>
        <dbReference type="ARBA" id="ARBA00009580"/>
    </source>
</evidence>
<dbReference type="RefSeq" id="WP_067392390.1">
    <property type="nucleotide sequence ID" value="NZ_JXKH01000001.1"/>
</dbReference>
<dbReference type="SUPFAM" id="SSF52799">
    <property type="entry name" value="(Phosphotyrosine protein) phosphatases II"/>
    <property type="match status" value="1"/>
</dbReference>
<dbReference type="Proteomes" id="UP000181884">
    <property type="component" value="Unassembled WGS sequence"/>
</dbReference>
<evidence type="ECO:0000313" key="4">
    <source>
        <dbReference type="Proteomes" id="UP000181884"/>
    </source>
</evidence>
<proteinExistence type="inferred from homology"/>
<evidence type="ECO:0000259" key="2">
    <source>
        <dbReference type="PROSITE" id="PS50056"/>
    </source>
</evidence>
<name>A0A1L8RKI3_9ENTE</name>
<comment type="caution">
    <text evidence="3">The sequence shown here is derived from an EMBL/GenBank/DDBJ whole genome shotgun (WGS) entry which is preliminary data.</text>
</comment>
<dbReference type="PROSITE" id="PS50056">
    <property type="entry name" value="TYR_PHOSPHATASE_2"/>
    <property type="match status" value="1"/>
</dbReference>
<dbReference type="GO" id="GO:0004721">
    <property type="term" value="F:phosphoprotein phosphatase activity"/>
    <property type="evidence" value="ECO:0007669"/>
    <property type="project" value="InterPro"/>
</dbReference>
<gene>
    <name evidence="3" type="ORF">RU97_GL000435</name>
</gene>
<dbReference type="InterPro" id="IPR000387">
    <property type="entry name" value="Tyr_Pase_dom"/>
</dbReference>
<reference evidence="3 4" key="1">
    <citation type="submission" date="2014-12" db="EMBL/GenBank/DDBJ databases">
        <title>Draft genome sequences of 29 type strains of Enterococci.</title>
        <authorList>
            <person name="Zhong Z."/>
            <person name="Sun Z."/>
            <person name="Liu W."/>
            <person name="Zhang W."/>
            <person name="Zhang H."/>
        </authorList>
    </citation>
    <scope>NUCLEOTIDE SEQUENCE [LARGE SCALE GENOMIC DNA]</scope>
    <source>
        <strain evidence="3 4">DSM 17029</strain>
    </source>
</reference>
<dbReference type="InterPro" id="IPR016130">
    <property type="entry name" value="Tyr_Pase_AS"/>
</dbReference>
<dbReference type="STRING" id="214095.RU97_GL000435"/>
<dbReference type="InterPro" id="IPR026893">
    <property type="entry name" value="Tyr/Ser_Pase_IphP-type"/>
</dbReference>
<dbReference type="PANTHER" id="PTHR31126:SF1">
    <property type="entry name" value="TYROSINE SPECIFIC PROTEIN PHOSPHATASES DOMAIN-CONTAINING PROTEIN"/>
    <property type="match status" value="1"/>
</dbReference>
<dbReference type="EMBL" id="JXKH01000001">
    <property type="protein sequence ID" value="OJG20202.1"/>
    <property type="molecule type" value="Genomic_DNA"/>
</dbReference>
<feature type="domain" description="Tyrosine specific protein phosphatases" evidence="2">
    <location>
        <begin position="130"/>
        <end position="198"/>
    </location>
</feature>
<protein>
    <recommendedName>
        <fullName evidence="2">Tyrosine specific protein phosphatases domain-containing protein</fullName>
    </recommendedName>
</protein>
<sequence length="258" mass="28675">MEQIKTIQTIENLRGLGGYEANGKQVKSQRLLRSASLEAVSDSDSEALAEYGVATVVDFRSPEERQQEPDQKIGTSQNLFMPVFAVDETQNSLSMRQLAEALENGLPPEEQMIKVYRHFVTEPHSLKTYQEFFAQLLSQESGAILFHCTAGKDRTGFAAAMILAALGVSQETIMADYLATNQFLSKKIQHIQQRAQEAHAPEKVVQGILTLMEARESFLAASLQQIQADYGTITDFLSRGLQLSAGDRTDLQRLYLEG</sequence>
<comment type="similarity">
    <text evidence="1">Belongs to the protein-tyrosine phosphatase family.</text>
</comment>
<dbReference type="PANTHER" id="PTHR31126">
    <property type="entry name" value="TYROSINE-PROTEIN PHOSPHATASE"/>
    <property type="match status" value="1"/>
</dbReference>